<evidence type="ECO:0000313" key="3">
    <source>
        <dbReference type="EMBL" id="KAF1994089.1"/>
    </source>
</evidence>
<dbReference type="AlphaFoldDB" id="A0A6A5VZI3"/>
<dbReference type="EMBL" id="ML977673">
    <property type="protein sequence ID" value="KAF1994089.1"/>
    <property type="molecule type" value="Genomic_DNA"/>
</dbReference>
<protein>
    <submittedName>
        <fullName evidence="3">Uncharacterized protein</fullName>
    </submittedName>
</protein>
<feature type="compositionally biased region" description="Basic and acidic residues" evidence="1">
    <location>
        <begin position="140"/>
        <end position="156"/>
    </location>
</feature>
<feature type="region of interest" description="Disordered" evidence="1">
    <location>
        <begin position="140"/>
        <end position="161"/>
    </location>
</feature>
<keyword evidence="2" id="KW-0472">Membrane</keyword>
<evidence type="ECO:0000313" key="4">
    <source>
        <dbReference type="Proteomes" id="UP000799779"/>
    </source>
</evidence>
<keyword evidence="2" id="KW-0812">Transmembrane</keyword>
<organism evidence="3 4">
    <name type="scientific">Amniculicola lignicola CBS 123094</name>
    <dbReference type="NCBI Taxonomy" id="1392246"/>
    <lineage>
        <taxon>Eukaryota</taxon>
        <taxon>Fungi</taxon>
        <taxon>Dikarya</taxon>
        <taxon>Ascomycota</taxon>
        <taxon>Pezizomycotina</taxon>
        <taxon>Dothideomycetes</taxon>
        <taxon>Pleosporomycetidae</taxon>
        <taxon>Pleosporales</taxon>
        <taxon>Amniculicolaceae</taxon>
        <taxon>Amniculicola</taxon>
    </lineage>
</organism>
<dbReference type="Proteomes" id="UP000799779">
    <property type="component" value="Unassembled WGS sequence"/>
</dbReference>
<gene>
    <name evidence="3" type="ORF">P154DRAFT_567584</name>
</gene>
<evidence type="ECO:0000256" key="1">
    <source>
        <dbReference type="SAM" id="MobiDB-lite"/>
    </source>
</evidence>
<keyword evidence="2" id="KW-1133">Transmembrane helix</keyword>
<keyword evidence="4" id="KW-1185">Reference proteome</keyword>
<feature type="transmembrane region" description="Helical" evidence="2">
    <location>
        <begin position="6"/>
        <end position="28"/>
    </location>
</feature>
<reference evidence="3" key="1">
    <citation type="journal article" date="2020" name="Stud. Mycol.">
        <title>101 Dothideomycetes genomes: a test case for predicting lifestyles and emergence of pathogens.</title>
        <authorList>
            <person name="Haridas S."/>
            <person name="Albert R."/>
            <person name="Binder M."/>
            <person name="Bloem J."/>
            <person name="Labutti K."/>
            <person name="Salamov A."/>
            <person name="Andreopoulos B."/>
            <person name="Baker S."/>
            <person name="Barry K."/>
            <person name="Bills G."/>
            <person name="Bluhm B."/>
            <person name="Cannon C."/>
            <person name="Castanera R."/>
            <person name="Culley D."/>
            <person name="Daum C."/>
            <person name="Ezra D."/>
            <person name="Gonzalez J."/>
            <person name="Henrissat B."/>
            <person name="Kuo A."/>
            <person name="Liang C."/>
            <person name="Lipzen A."/>
            <person name="Lutzoni F."/>
            <person name="Magnuson J."/>
            <person name="Mondo S."/>
            <person name="Nolan M."/>
            <person name="Ohm R."/>
            <person name="Pangilinan J."/>
            <person name="Park H.-J."/>
            <person name="Ramirez L."/>
            <person name="Alfaro M."/>
            <person name="Sun H."/>
            <person name="Tritt A."/>
            <person name="Yoshinaga Y."/>
            <person name="Zwiers L.-H."/>
            <person name="Turgeon B."/>
            <person name="Goodwin S."/>
            <person name="Spatafora J."/>
            <person name="Crous P."/>
            <person name="Grigoriev I."/>
        </authorList>
    </citation>
    <scope>NUCLEOTIDE SEQUENCE</scope>
    <source>
        <strain evidence="3">CBS 123094</strain>
    </source>
</reference>
<dbReference type="OrthoDB" id="5227693at2759"/>
<accession>A0A6A5VZI3</accession>
<evidence type="ECO:0000256" key="2">
    <source>
        <dbReference type="SAM" id="Phobius"/>
    </source>
</evidence>
<sequence>MQDEGIIAIVALAISLIALVLTLNQLLIQVFTTADGYRRCAESVIGIWHTRRRRIWKWSEFRFETQYVTPQIVLFSPREVRDYQEEYGEVFLINGTGLNDDVCMELEHTVHQNYTYAPDQKRALVQAGVRKRNPTNINTKDVEKAAVPRKQSEPKAKQTKRPAKFESDLLVSWLRLLRELHALSYSYWPRDCKTCTTPKWDKIESGFVESDYNAEMEAEPYRLSNTARTDIGVIYRTWTWDFMPPDMVRPLAESNAGDIVVLAIRLGMEWRVLDTEFGKMQAYGNGFTLSATDVRGLGTVLRFSATGRHERFPRLIPSRAVDKMLCGIVPGDSDLVMVDFPVVDESRAVTSMGGNGGILSKIGVTDQQRDRMRKHNYAEVRNDTFMLLCPFLPIEGSAITSYYCPLFNAEPGVRGFRGIHSFWEGRVALLHGLRDRINDATTEPSLKEHLVNVLAKLELFEEQYGDDFYCRFARDTYIRNGKGWEAKLRCINDCREIFNWTTKFFIAKGFHELAADDLTRYVHLVAAHAHMADYAVEDTLAFMKNYPHDKSHKAIRERYGVTGEKGGFYFVHIVHEVGLHYIKHLHDDGHGISAYLRDRGINLSADETEAAWWTMHLRGITFNLSSWNISLPGEHVPSSFYGNKTPVWIT</sequence>
<proteinExistence type="predicted"/>
<name>A0A6A5VZI3_9PLEO</name>